<dbReference type="InterPro" id="IPR007560">
    <property type="entry name" value="Restrct_endonuc_IV_Mrr"/>
</dbReference>
<dbReference type="OrthoDB" id="8443591at2"/>
<dbReference type="GO" id="GO:0004519">
    <property type="term" value="F:endonuclease activity"/>
    <property type="evidence" value="ECO:0007669"/>
    <property type="project" value="InterPro"/>
</dbReference>
<dbReference type="STRING" id="371731.Rsw2DRAFT_1290"/>
<feature type="domain" description="Restriction endonuclease type IV Mrr" evidence="1">
    <location>
        <begin position="47"/>
        <end position="118"/>
    </location>
</feature>
<gene>
    <name evidence="2" type="ORF">Rsw2DRAFT_1290</name>
</gene>
<dbReference type="AlphaFoldDB" id="C8RZR2"/>
<evidence type="ECO:0000259" key="1">
    <source>
        <dbReference type="Pfam" id="PF04471"/>
    </source>
</evidence>
<name>C8RZR2_9RHOB</name>
<dbReference type="InterPro" id="IPR011335">
    <property type="entry name" value="Restrct_endonuc-II-like"/>
</dbReference>
<dbReference type="SUPFAM" id="SSF52980">
    <property type="entry name" value="Restriction endonuclease-like"/>
    <property type="match status" value="1"/>
</dbReference>
<keyword evidence="3" id="KW-1185">Reference proteome</keyword>
<dbReference type="GO" id="GO:0003677">
    <property type="term" value="F:DNA binding"/>
    <property type="evidence" value="ECO:0007669"/>
    <property type="project" value="InterPro"/>
</dbReference>
<reference evidence="2 3" key="1">
    <citation type="submission" date="2009-08" db="EMBL/GenBank/DDBJ databases">
        <title>The draft genome of Rhodobacter sp. SW2.</title>
        <authorList>
            <consortium name="US DOE Joint Genome Institute (JGI-PGF)"/>
            <person name="Lucas S."/>
            <person name="Copeland A."/>
            <person name="Lapidus A."/>
            <person name="Glavina del Rio T."/>
            <person name="Tice H."/>
            <person name="Bruce D."/>
            <person name="Goodwin L."/>
            <person name="Pitluck S."/>
            <person name="Larimer F."/>
            <person name="Land M.L."/>
            <person name="Hauser L."/>
            <person name="Emerson D."/>
        </authorList>
    </citation>
    <scope>NUCLEOTIDE SEQUENCE [LARGE SCALE GENOMIC DNA]</scope>
    <source>
        <strain evidence="2 3">SW2</strain>
    </source>
</reference>
<dbReference type="RefSeq" id="WP_008029219.1">
    <property type="nucleotide sequence ID" value="NZ_ACYY01000006.1"/>
</dbReference>
<dbReference type="Proteomes" id="UP000010121">
    <property type="component" value="Unassembled WGS sequence"/>
</dbReference>
<sequence>MAGVFGGLGVTSKSRSFELLVGRILSLSRDSVANVICDDRVIDPDGEGRTRQVDITYKRNEALVHVECRDHKSPQDVQWIEELIGRRASLNPDIMIGVSSSGFTHLALKKAESHGIILRSVLSVTDDEILSWGCEVIITVLFIRFDCLNLVLSSRSKLLGVDFSHFWLEIVGRRQLGDWLSNIALQFKDLGRGETLPFIAKVSTPTHYLLNPILSKISEIEIHSFVTGVRQDFRMSSALVSSEEIGSSAEDTVVFGFGRSGTELHLSTGTFRWALDFSKILYPKDCFFSGEVQIDFGEPRPMDGVFIMGMDATKAPEMTIPIVRQQAYGAFQTS</sequence>
<comment type="caution">
    <text evidence="2">The sequence shown here is derived from an EMBL/GenBank/DDBJ whole genome shotgun (WGS) entry which is preliminary data.</text>
</comment>
<dbReference type="EMBL" id="ACYY01000006">
    <property type="protein sequence ID" value="EEW25859.1"/>
    <property type="molecule type" value="Genomic_DNA"/>
</dbReference>
<proteinExistence type="predicted"/>
<evidence type="ECO:0000313" key="3">
    <source>
        <dbReference type="Proteomes" id="UP000010121"/>
    </source>
</evidence>
<organism evidence="2 3">
    <name type="scientific">Rhodobacter ferrooxidans</name>
    <dbReference type="NCBI Taxonomy" id="371731"/>
    <lineage>
        <taxon>Bacteria</taxon>
        <taxon>Pseudomonadati</taxon>
        <taxon>Pseudomonadota</taxon>
        <taxon>Alphaproteobacteria</taxon>
        <taxon>Rhodobacterales</taxon>
        <taxon>Rhodobacter group</taxon>
        <taxon>Rhodobacter</taxon>
    </lineage>
</organism>
<protein>
    <recommendedName>
        <fullName evidence="1">Restriction endonuclease type IV Mrr domain-containing protein</fullName>
    </recommendedName>
</protein>
<dbReference type="GO" id="GO:0009307">
    <property type="term" value="P:DNA restriction-modification system"/>
    <property type="evidence" value="ECO:0007669"/>
    <property type="project" value="InterPro"/>
</dbReference>
<accession>C8RZR2</accession>
<evidence type="ECO:0000313" key="2">
    <source>
        <dbReference type="EMBL" id="EEW25859.1"/>
    </source>
</evidence>
<dbReference type="eggNOG" id="ENOG5032XY9">
    <property type="taxonomic scope" value="Bacteria"/>
</dbReference>
<dbReference type="Pfam" id="PF04471">
    <property type="entry name" value="Mrr_cat"/>
    <property type="match status" value="1"/>
</dbReference>